<dbReference type="Pfam" id="PF20223">
    <property type="entry name" value="DUF6582"/>
    <property type="match status" value="1"/>
</dbReference>
<comment type="caution">
    <text evidence="2">The sequence shown here is derived from an EMBL/GenBank/DDBJ whole genome shotgun (WGS) entry which is preliminary data.</text>
</comment>
<keyword evidence="3" id="KW-1185">Reference proteome</keyword>
<proteinExistence type="predicted"/>
<organism evidence="2 3">
    <name type="scientific">Sphingomonas ginkgonis</name>
    <dbReference type="NCBI Taxonomy" id="2315330"/>
    <lineage>
        <taxon>Bacteria</taxon>
        <taxon>Pseudomonadati</taxon>
        <taxon>Pseudomonadota</taxon>
        <taxon>Alphaproteobacteria</taxon>
        <taxon>Sphingomonadales</taxon>
        <taxon>Sphingomonadaceae</taxon>
        <taxon>Sphingomonas</taxon>
    </lineage>
</organism>
<dbReference type="RefSeq" id="WP_126719533.1">
    <property type="nucleotide sequence ID" value="NZ_RWJF01000001.1"/>
</dbReference>
<name>A0A429VCC6_9SPHN</name>
<protein>
    <submittedName>
        <fullName evidence="2">Uncharacterized protein</fullName>
    </submittedName>
</protein>
<dbReference type="AlphaFoldDB" id="A0A429VCC6"/>
<dbReference type="EMBL" id="RWJF01000001">
    <property type="protein sequence ID" value="RST31630.1"/>
    <property type="molecule type" value="Genomic_DNA"/>
</dbReference>
<feature type="region of interest" description="Disordered" evidence="1">
    <location>
        <begin position="1"/>
        <end position="33"/>
    </location>
</feature>
<evidence type="ECO:0000256" key="1">
    <source>
        <dbReference type="SAM" id="MobiDB-lite"/>
    </source>
</evidence>
<sequence>MAELSTDQRNHLDEDKFAFPKQRKEPLENASHVRNAVARFNQVKDVTDKERDEAWHRIQRAARKFDVQLDEKSWHELKAKK</sequence>
<reference evidence="2 3" key="1">
    <citation type="submission" date="2018-12" db="EMBL/GenBank/DDBJ databases">
        <title>Sphingomonas sp. HMF7854 Genome sequencing and assembly.</title>
        <authorList>
            <person name="Cha I."/>
            <person name="Kang H."/>
            <person name="Kim H."/>
            <person name="Kang J."/>
            <person name="Joh K."/>
        </authorList>
    </citation>
    <scope>NUCLEOTIDE SEQUENCE [LARGE SCALE GENOMIC DNA]</scope>
    <source>
        <strain evidence="2 3">HMF7854</strain>
    </source>
</reference>
<feature type="compositionally biased region" description="Basic and acidic residues" evidence="1">
    <location>
        <begin position="1"/>
        <end position="27"/>
    </location>
</feature>
<evidence type="ECO:0000313" key="2">
    <source>
        <dbReference type="EMBL" id="RST31630.1"/>
    </source>
</evidence>
<evidence type="ECO:0000313" key="3">
    <source>
        <dbReference type="Proteomes" id="UP000274661"/>
    </source>
</evidence>
<dbReference type="OrthoDB" id="4870048at2"/>
<gene>
    <name evidence="2" type="ORF">HMF7854_12895</name>
</gene>
<dbReference type="InterPro" id="IPR046489">
    <property type="entry name" value="DUF6582"/>
</dbReference>
<dbReference type="Proteomes" id="UP000274661">
    <property type="component" value="Unassembled WGS sequence"/>
</dbReference>
<accession>A0A429VCC6</accession>